<dbReference type="InterPro" id="IPR011711">
    <property type="entry name" value="GntR_C"/>
</dbReference>
<dbReference type="SUPFAM" id="SSF48008">
    <property type="entry name" value="GntR ligand-binding domain-like"/>
    <property type="match status" value="1"/>
</dbReference>
<comment type="caution">
    <text evidence="6">The sequence shown here is derived from an EMBL/GenBank/DDBJ whole genome shotgun (WGS) entry which is preliminary data.</text>
</comment>
<dbReference type="PANTHER" id="PTHR43537">
    <property type="entry name" value="TRANSCRIPTIONAL REGULATOR, GNTR FAMILY"/>
    <property type="match status" value="1"/>
</dbReference>
<protein>
    <submittedName>
        <fullName evidence="6">GntR family transcriptional regulator</fullName>
    </submittedName>
</protein>
<dbReference type="RefSeq" id="WP_180284130.1">
    <property type="nucleotide sequence ID" value="NZ_JABFDB010000016.1"/>
</dbReference>
<keyword evidence="3" id="KW-0804">Transcription</keyword>
<keyword evidence="1" id="KW-0805">Transcription regulation</keyword>
<dbReference type="SMART" id="SM00345">
    <property type="entry name" value="HTH_GNTR"/>
    <property type="match status" value="1"/>
</dbReference>
<dbReference type="PANTHER" id="PTHR43537:SF50">
    <property type="entry name" value="TRANSCRIPTIONAL REGULATORY PROTEIN"/>
    <property type="match status" value="1"/>
</dbReference>
<dbReference type="InterPro" id="IPR036390">
    <property type="entry name" value="WH_DNA-bd_sf"/>
</dbReference>
<evidence type="ECO:0000256" key="3">
    <source>
        <dbReference type="ARBA" id="ARBA00023163"/>
    </source>
</evidence>
<dbReference type="Gene3D" id="1.10.10.10">
    <property type="entry name" value="Winged helix-like DNA-binding domain superfamily/Winged helix DNA-binding domain"/>
    <property type="match status" value="1"/>
</dbReference>
<dbReference type="CDD" id="cd07377">
    <property type="entry name" value="WHTH_GntR"/>
    <property type="match status" value="1"/>
</dbReference>
<proteinExistence type="predicted"/>
<feature type="compositionally biased region" description="Low complexity" evidence="4">
    <location>
        <begin position="19"/>
        <end position="28"/>
    </location>
</feature>
<keyword evidence="2" id="KW-0238">DNA-binding</keyword>
<dbReference type="Pfam" id="PF00392">
    <property type="entry name" value="GntR"/>
    <property type="match status" value="1"/>
</dbReference>
<dbReference type="PROSITE" id="PS50949">
    <property type="entry name" value="HTH_GNTR"/>
    <property type="match status" value="1"/>
</dbReference>
<dbReference type="Gene3D" id="1.20.120.530">
    <property type="entry name" value="GntR ligand-binding domain-like"/>
    <property type="match status" value="1"/>
</dbReference>
<feature type="region of interest" description="Disordered" evidence="4">
    <location>
        <begin position="1"/>
        <end position="31"/>
    </location>
</feature>
<evidence type="ECO:0000259" key="5">
    <source>
        <dbReference type="PROSITE" id="PS50949"/>
    </source>
</evidence>
<dbReference type="InterPro" id="IPR008920">
    <property type="entry name" value="TF_FadR/GntR_C"/>
</dbReference>
<dbReference type="SUPFAM" id="SSF46785">
    <property type="entry name" value="Winged helix' DNA-binding domain"/>
    <property type="match status" value="1"/>
</dbReference>
<keyword evidence="7" id="KW-1185">Reference proteome</keyword>
<name>A0ABX2TDF7_9PROT</name>
<evidence type="ECO:0000256" key="4">
    <source>
        <dbReference type="SAM" id="MobiDB-lite"/>
    </source>
</evidence>
<dbReference type="EMBL" id="JABFDB010000016">
    <property type="protein sequence ID" value="NYZ22367.1"/>
    <property type="molecule type" value="Genomic_DNA"/>
</dbReference>
<dbReference type="InterPro" id="IPR036388">
    <property type="entry name" value="WH-like_DNA-bd_sf"/>
</dbReference>
<evidence type="ECO:0000256" key="1">
    <source>
        <dbReference type="ARBA" id="ARBA00023015"/>
    </source>
</evidence>
<gene>
    <name evidence="6" type="ORF">HND93_21865</name>
</gene>
<dbReference type="Proteomes" id="UP000584642">
    <property type="component" value="Unassembled WGS sequence"/>
</dbReference>
<organism evidence="6 7">
    <name type="scientific">Azospirillum oleiclasticum</name>
    <dbReference type="NCBI Taxonomy" id="2735135"/>
    <lineage>
        <taxon>Bacteria</taxon>
        <taxon>Pseudomonadati</taxon>
        <taxon>Pseudomonadota</taxon>
        <taxon>Alphaproteobacteria</taxon>
        <taxon>Rhodospirillales</taxon>
        <taxon>Azospirillaceae</taxon>
        <taxon>Azospirillum</taxon>
    </lineage>
</organism>
<accession>A0ABX2TDF7</accession>
<evidence type="ECO:0000313" key="6">
    <source>
        <dbReference type="EMBL" id="NYZ22367.1"/>
    </source>
</evidence>
<feature type="domain" description="HTH gntR-type" evidence="5">
    <location>
        <begin position="34"/>
        <end position="101"/>
    </location>
</feature>
<dbReference type="Pfam" id="PF07729">
    <property type="entry name" value="FCD"/>
    <property type="match status" value="1"/>
</dbReference>
<sequence length="288" mass="29642">MTGSRGLPVPLRAGDGAARRSPAPASLRPLERAPSLTDAVAERLRGMIVDGTLAPGAALTEASLADTLRVSKTPVREALALLKAEGLVTIAPHRGTFVFQPSPDEIEPICAHWATLAVAALRATAVNDPHGAATALRGVRERLAAARDAMDAAAFACAEADLHAALFACCGNPFLGDAYRLVAAKILAIRIAAPEPAAALPAADAELHALAVDLTAGRVDAASARLEARIRAIARHLGAALAAPAKAPIGHFGAMLLGWEALTEESLLLVLDEMPTLLALLPKAVLLN</sequence>
<evidence type="ECO:0000256" key="2">
    <source>
        <dbReference type="ARBA" id="ARBA00023125"/>
    </source>
</evidence>
<reference evidence="6 7" key="1">
    <citation type="submission" date="2020-05" db="EMBL/GenBank/DDBJ databases">
        <title>Azospirillum oleiclasticum sp. nov, a nitrogen-fixing and heavy crude oil-emulsifying bacterium isolated from the crude oil of Yumen Oilfield.</title>
        <authorList>
            <person name="Wu D."/>
            <person name="Cai M."/>
            <person name="Zhang X."/>
        </authorList>
    </citation>
    <scope>NUCLEOTIDE SEQUENCE [LARGE SCALE GENOMIC DNA]</scope>
    <source>
        <strain evidence="6 7">ROY-1-1-2</strain>
    </source>
</reference>
<evidence type="ECO:0000313" key="7">
    <source>
        <dbReference type="Proteomes" id="UP000584642"/>
    </source>
</evidence>
<dbReference type="InterPro" id="IPR000524">
    <property type="entry name" value="Tscrpt_reg_HTH_GntR"/>
</dbReference>